<keyword evidence="9" id="KW-1185">Reference proteome</keyword>
<evidence type="ECO:0000259" key="5">
    <source>
        <dbReference type="Pfam" id="PF00205"/>
    </source>
</evidence>
<accession>A0ABT1VZH2</accession>
<evidence type="ECO:0000313" key="9">
    <source>
        <dbReference type="Proteomes" id="UP001524547"/>
    </source>
</evidence>
<dbReference type="InterPro" id="IPR029061">
    <property type="entry name" value="THDP-binding"/>
</dbReference>
<evidence type="ECO:0000256" key="4">
    <source>
        <dbReference type="SAM" id="MobiDB-lite"/>
    </source>
</evidence>
<dbReference type="EMBL" id="JAMZEJ010000007">
    <property type="protein sequence ID" value="MCQ8241735.1"/>
    <property type="molecule type" value="Genomic_DNA"/>
</dbReference>
<evidence type="ECO:0000259" key="6">
    <source>
        <dbReference type="Pfam" id="PF02775"/>
    </source>
</evidence>
<evidence type="ECO:0000256" key="3">
    <source>
        <dbReference type="RuleBase" id="RU362132"/>
    </source>
</evidence>
<feature type="compositionally biased region" description="Low complexity" evidence="4">
    <location>
        <begin position="281"/>
        <end position="307"/>
    </location>
</feature>
<dbReference type="PROSITE" id="PS00187">
    <property type="entry name" value="TPP_ENZYMES"/>
    <property type="match status" value="1"/>
</dbReference>
<feature type="domain" description="Thiamine pyrophosphate enzyme TPP-binding" evidence="6">
    <location>
        <begin position="618"/>
        <end position="763"/>
    </location>
</feature>
<dbReference type="Pfam" id="PF00205">
    <property type="entry name" value="TPP_enzyme_M"/>
    <property type="match status" value="1"/>
</dbReference>
<name>A0ABT1VZH2_9PROT</name>
<feature type="compositionally biased region" description="Low complexity" evidence="4">
    <location>
        <begin position="343"/>
        <end position="357"/>
    </location>
</feature>
<dbReference type="InterPro" id="IPR000399">
    <property type="entry name" value="TPP-bd_CS"/>
</dbReference>
<dbReference type="Gene3D" id="3.40.50.1220">
    <property type="entry name" value="TPP-binding domain"/>
    <property type="match status" value="1"/>
</dbReference>
<reference evidence="8 9" key="1">
    <citation type="submission" date="2022-06" db="EMBL/GenBank/DDBJ databases">
        <title>Rhizosaccharibacter gen. nov. sp. nov. KSS12, endophytic bacteria isolated from sugarcane.</title>
        <authorList>
            <person name="Pitiwittayakul N."/>
        </authorList>
    </citation>
    <scope>NUCLEOTIDE SEQUENCE [LARGE SCALE GENOMIC DNA]</scope>
    <source>
        <strain evidence="8 9">KSS12</strain>
    </source>
</reference>
<evidence type="ECO:0000256" key="1">
    <source>
        <dbReference type="ARBA" id="ARBA00007812"/>
    </source>
</evidence>
<feature type="compositionally biased region" description="Polar residues" evidence="4">
    <location>
        <begin position="378"/>
        <end position="387"/>
    </location>
</feature>
<evidence type="ECO:0000256" key="2">
    <source>
        <dbReference type="ARBA" id="ARBA00023052"/>
    </source>
</evidence>
<sequence>MIGAIMPGTADDPLPEPPKPDPPLPTLGRRGLLQAAGLAGMAALPSTAALAGAQSPPAGMTDDAGARAGPETVRAAGARGDDRTTADILVEAALAHGATHAFGIVGDGVNPVIQALWRRRDRIAFVGVRHEEAAAFMASGFFKHGGRLGLCVSTSGPGAVHLLNGLFDASLDGAAVLAITGATFHDMDGMRYPQALDAASVLRDAALFNERVSGPAHALWIAGRACRAALEGRGVAHLTIAKDVQGWRLADDHPSVAPPAEPGDGSWAGARPFAGSGGRSGSPVMPAGGVAGAAAPPARTASSALGASAGGWAGRDGPDETPGIPRDRARGGLPSVGGHADPGRAGPIGAGASASAATPEGRLPAEPRAAGRWAPGSTPLSIGTVASATARGPAHGAGSAPPPGVRGIGDADSPWISPDGVPPPGLLDRAATILNGGRRVAILAGQGCLGARAQLETLAELLGAPVAKAFLGKALLPDDHPLTTGGIGHLGSLPSRQAMMSCDTLLILGSTMPWTDYYPPAGAARCLQLDRRADRIGLRHPVELGLVGDAGLTLDALIPRLRRQADRGFLQAAQGWMRDWRRLLRQVEDTQPRERLRPQAVVSLFGAMAPADAMFSLDCGANTQFAARHIQLGAGQEWTGCGTLVSMASALPLAIGGAFAHPGRPSLAVAGDGGLAMLMAELSTAALHRLPVKLLVLNNEALGQELFEQRAMGMTPYGCALGPVDFAAAARAMGVAGLRVSRREELAPAFRQAFETPGPVVIDALVDPGERPAPPDELRA</sequence>
<dbReference type="Gene3D" id="3.40.50.970">
    <property type="match status" value="2"/>
</dbReference>
<dbReference type="SUPFAM" id="SSF52518">
    <property type="entry name" value="Thiamin diphosphate-binding fold (THDP-binding)"/>
    <property type="match status" value="2"/>
</dbReference>
<feature type="region of interest" description="Disordered" evidence="4">
    <location>
        <begin position="253"/>
        <end position="419"/>
    </location>
</feature>
<dbReference type="InterPro" id="IPR047211">
    <property type="entry name" value="POXB-like"/>
</dbReference>
<dbReference type="RefSeq" id="WP_422920474.1">
    <property type="nucleotide sequence ID" value="NZ_JAMZEJ010000007.1"/>
</dbReference>
<proteinExistence type="inferred from homology"/>
<dbReference type="InterPro" id="IPR012000">
    <property type="entry name" value="Thiamin_PyroP_enz_cen_dom"/>
</dbReference>
<feature type="region of interest" description="Disordered" evidence="4">
    <location>
        <begin position="1"/>
        <end position="29"/>
    </location>
</feature>
<evidence type="ECO:0000313" key="8">
    <source>
        <dbReference type="EMBL" id="MCQ8241735.1"/>
    </source>
</evidence>
<organism evidence="8 9">
    <name type="scientific">Rhizosaccharibacter radicis</name>
    <dbReference type="NCBI Taxonomy" id="2782605"/>
    <lineage>
        <taxon>Bacteria</taxon>
        <taxon>Pseudomonadati</taxon>
        <taxon>Pseudomonadota</taxon>
        <taxon>Alphaproteobacteria</taxon>
        <taxon>Acetobacterales</taxon>
        <taxon>Acetobacteraceae</taxon>
        <taxon>Rhizosaccharibacter</taxon>
    </lineage>
</organism>
<evidence type="ECO:0000259" key="7">
    <source>
        <dbReference type="Pfam" id="PF02776"/>
    </source>
</evidence>
<feature type="domain" description="Thiamine pyrophosphate enzyme central" evidence="5">
    <location>
        <begin position="427"/>
        <end position="557"/>
    </location>
</feature>
<dbReference type="InterPro" id="IPR011766">
    <property type="entry name" value="TPP_enzyme_TPP-bd"/>
</dbReference>
<comment type="similarity">
    <text evidence="1 3">Belongs to the TPP enzyme family.</text>
</comment>
<feature type="compositionally biased region" description="Pro residues" evidence="4">
    <location>
        <begin position="15"/>
        <end position="25"/>
    </location>
</feature>
<feature type="domain" description="Thiamine pyrophosphate enzyme N-terminal TPP-binding" evidence="7">
    <location>
        <begin position="84"/>
        <end position="199"/>
    </location>
</feature>
<gene>
    <name evidence="8" type="ORF">NFI88_12910</name>
</gene>
<dbReference type="PANTHER" id="PTHR42981">
    <property type="entry name" value="PYRUVATE DEHYDROGENASE [UBIQUINONE]"/>
    <property type="match status" value="1"/>
</dbReference>
<dbReference type="PANTHER" id="PTHR42981:SF2">
    <property type="entry name" value="PYRUVATE DEHYDROGENASE [UBIQUINONE]"/>
    <property type="match status" value="1"/>
</dbReference>
<comment type="caution">
    <text evidence="8">The sequence shown here is derived from an EMBL/GenBank/DDBJ whole genome shotgun (WGS) entry which is preliminary data.</text>
</comment>
<keyword evidence="2 3" id="KW-0786">Thiamine pyrophosphate</keyword>
<dbReference type="InterPro" id="IPR029035">
    <property type="entry name" value="DHS-like_NAD/FAD-binding_dom"/>
</dbReference>
<feature type="compositionally biased region" description="Low complexity" evidence="4">
    <location>
        <begin position="390"/>
        <end position="399"/>
    </location>
</feature>
<dbReference type="SUPFAM" id="SSF52467">
    <property type="entry name" value="DHS-like NAD/FAD-binding domain"/>
    <property type="match status" value="1"/>
</dbReference>
<dbReference type="InterPro" id="IPR012001">
    <property type="entry name" value="Thiamin_PyroP_enz_TPP-bd_dom"/>
</dbReference>
<dbReference type="Proteomes" id="UP001524547">
    <property type="component" value="Unassembled WGS sequence"/>
</dbReference>
<protein>
    <submittedName>
        <fullName evidence="8">Thiamine pyrophosphate-binding protein</fullName>
    </submittedName>
</protein>
<dbReference type="Pfam" id="PF02775">
    <property type="entry name" value="TPP_enzyme_C"/>
    <property type="match status" value="1"/>
</dbReference>
<dbReference type="Pfam" id="PF02776">
    <property type="entry name" value="TPP_enzyme_N"/>
    <property type="match status" value="1"/>
</dbReference>